<reference evidence="5 6" key="1">
    <citation type="submission" date="2019-08" db="EMBL/GenBank/DDBJ databases">
        <title>Genome of Psychroserpens burtonensis ACAM 167.</title>
        <authorList>
            <person name="Bowman J.P."/>
        </authorList>
    </citation>
    <scope>NUCLEOTIDE SEQUENCE [LARGE SCALE GENOMIC DNA]</scope>
    <source>
        <strain evidence="5 6">ACAM 167</strain>
    </source>
</reference>
<dbReference type="PANTHER" id="PTHR10458">
    <property type="entry name" value="PEPTIDE DEFORMYLASE"/>
    <property type="match status" value="1"/>
</dbReference>
<comment type="catalytic activity">
    <reaction evidence="4">
        <text>N-terminal N-formyl-L-methionyl-[peptide] + H2O = N-terminal L-methionyl-[peptide] + formate</text>
        <dbReference type="Rhea" id="RHEA:24420"/>
        <dbReference type="Rhea" id="RHEA-COMP:10639"/>
        <dbReference type="Rhea" id="RHEA-COMP:10640"/>
        <dbReference type="ChEBI" id="CHEBI:15377"/>
        <dbReference type="ChEBI" id="CHEBI:15740"/>
        <dbReference type="ChEBI" id="CHEBI:49298"/>
        <dbReference type="ChEBI" id="CHEBI:64731"/>
        <dbReference type="EC" id="3.5.1.88"/>
    </reaction>
</comment>
<dbReference type="Proteomes" id="UP000321938">
    <property type="component" value="Unassembled WGS sequence"/>
</dbReference>
<dbReference type="STRING" id="1123037.GCA_000425305_02254"/>
<evidence type="ECO:0000313" key="5">
    <source>
        <dbReference type="EMBL" id="TXE16924.1"/>
    </source>
</evidence>
<keyword evidence="2 4" id="KW-0479">Metal-binding</keyword>
<dbReference type="RefSeq" id="WP_028872058.1">
    <property type="nucleotide sequence ID" value="NZ_VOSB01000015.1"/>
</dbReference>
<dbReference type="SUPFAM" id="SSF56420">
    <property type="entry name" value="Peptide deformylase"/>
    <property type="match status" value="1"/>
</dbReference>
<protein>
    <recommendedName>
        <fullName evidence="4">Peptide deformylase</fullName>
        <shortName evidence="4">PDF</shortName>
        <ecNumber evidence="4">3.5.1.88</ecNumber>
    </recommendedName>
    <alternativeName>
        <fullName evidence="4">Polypeptide deformylase</fullName>
    </alternativeName>
</protein>
<dbReference type="InterPro" id="IPR023635">
    <property type="entry name" value="Peptide_deformylase"/>
</dbReference>
<proteinExistence type="inferred from homology"/>
<dbReference type="NCBIfam" id="NF001159">
    <property type="entry name" value="PRK00150.1-3"/>
    <property type="match status" value="1"/>
</dbReference>
<keyword evidence="3 4" id="KW-0378">Hydrolase</keyword>
<feature type="binding site" evidence="4">
    <location>
        <position position="105"/>
    </location>
    <ligand>
        <name>Fe cation</name>
        <dbReference type="ChEBI" id="CHEBI:24875"/>
    </ligand>
</feature>
<dbReference type="EC" id="3.5.1.88" evidence="4"/>
<dbReference type="CDD" id="cd00487">
    <property type="entry name" value="Pep_deformylase"/>
    <property type="match status" value="1"/>
</dbReference>
<evidence type="ECO:0000256" key="1">
    <source>
        <dbReference type="ARBA" id="ARBA00010759"/>
    </source>
</evidence>
<dbReference type="Pfam" id="PF01327">
    <property type="entry name" value="Pep_deformylase"/>
    <property type="match status" value="1"/>
</dbReference>
<dbReference type="AlphaFoldDB" id="A0A5C7BF20"/>
<dbReference type="NCBIfam" id="TIGR00079">
    <property type="entry name" value="pept_deformyl"/>
    <property type="match status" value="1"/>
</dbReference>
<dbReference type="GO" id="GO:0006412">
    <property type="term" value="P:translation"/>
    <property type="evidence" value="ECO:0007669"/>
    <property type="project" value="UniProtKB-UniRule"/>
</dbReference>
<keyword evidence="4" id="KW-0648">Protein biosynthesis</keyword>
<feature type="binding site" evidence="4">
    <location>
        <position position="151"/>
    </location>
    <ligand>
        <name>Fe cation</name>
        <dbReference type="ChEBI" id="CHEBI:24875"/>
    </ligand>
</feature>
<evidence type="ECO:0000256" key="4">
    <source>
        <dbReference type="HAMAP-Rule" id="MF_00163"/>
    </source>
</evidence>
<feature type="active site" evidence="4">
    <location>
        <position position="148"/>
    </location>
</feature>
<dbReference type="HAMAP" id="MF_00163">
    <property type="entry name" value="Pep_deformylase"/>
    <property type="match status" value="1"/>
</dbReference>
<dbReference type="OrthoDB" id="9784988at2"/>
<comment type="similarity">
    <text evidence="1 4">Belongs to the polypeptide deformylase family.</text>
</comment>
<keyword evidence="6" id="KW-1185">Reference proteome</keyword>
<comment type="function">
    <text evidence="4">Removes the formyl group from the N-terminal Met of newly synthesized proteins. Requires at least a dipeptide for an efficient rate of reaction. N-terminal L-methionine is a prerequisite for activity but the enzyme has broad specificity at other positions.</text>
</comment>
<dbReference type="GO" id="GO:0042586">
    <property type="term" value="F:peptide deformylase activity"/>
    <property type="evidence" value="ECO:0007669"/>
    <property type="project" value="UniProtKB-UniRule"/>
</dbReference>
<comment type="caution">
    <text evidence="5">The sequence shown here is derived from an EMBL/GenBank/DDBJ whole genome shotgun (WGS) entry which is preliminary data.</text>
</comment>
<dbReference type="EMBL" id="VOSB01000015">
    <property type="protein sequence ID" value="TXE16924.1"/>
    <property type="molecule type" value="Genomic_DNA"/>
</dbReference>
<dbReference type="PANTHER" id="PTHR10458:SF22">
    <property type="entry name" value="PEPTIDE DEFORMYLASE"/>
    <property type="match status" value="1"/>
</dbReference>
<dbReference type="PRINTS" id="PR01576">
    <property type="entry name" value="PDEFORMYLASE"/>
</dbReference>
<sequence length="196" mass="22720">MILPIVAYGDPVLRKKGAHITKDYPNLEALIENMKETMYGAFGVGLAAPQIGLPIRIFLVDTEPFAEDDEFTEEEQEQLKNFQRTFINAEILEEVGDEWAFNEGCLSIPDVREDVFRQPKVTIKYQDENFKIHTEVYDGLIARVVQHEYDHIEGILFTDKLSSLKKRLIKGKLVNISKGKIKVDYRMRFPLMKKKR</sequence>
<dbReference type="Gene3D" id="3.90.45.10">
    <property type="entry name" value="Peptide deformylase"/>
    <property type="match status" value="1"/>
</dbReference>
<evidence type="ECO:0000256" key="3">
    <source>
        <dbReference type="ARBA" id="ARBA00022801"/>
    </source>
</evidence>
<keyword evidence="4" id="KW-0408">Iron</keyword>
<feature type="binding site" evidence="4">
    <location>
        <position position="147"/>
    </location>
    <ligand>
        <name>Fe cation</name>
        <dbReference type="ChEBI" id="CHEBI:24875"/>
    </ligand>
</feature>
<accession>A0A5C7BF20</accession>
<evidence type="ECO:0000256" key="2">
    <source>
        <dbReference type="ARBA" id="ARBA00022723"/>
    </source>
</evidence>
<dbReference type="GO" id="GO:0046872">
    <property type="term" value="F:metal ion binding"/>
    <property type="evidence" value="ECO:0007669"/>
    <property type="project" value="UniProtKB-KW"/>
</dbReference>
<comment type="cofactor">
    <cofactor evidence="4">
        <name>Fe(2+)</name>
        <dbReference type="ChEBI" id="CHEBI:29033"/>
    </cofactor>
    <text evidence="4">Binds 1 Fe(2+) ion.</text>
</comment>
<dbReference type="InterPro" id="IPR036821">
    <property type="entry name" value="Peptide_deformylase_sf"/>
</dbReference>
<name>A0A5C7BF20_9FLAO</name>
<dbReference type="PIRSF" id="PIRSF004749">
    <property type="entry name" value="Pep_def"/>
    <property type="match status" value="1"/>
</dbReference>
<evidence type="ECO:0000313" key="6">
    <source>
        <dbReference type="Proteomes" id="UP000321938"/>
    </source>
</evidence>
<gene>
    <name evidence="4" type="primary">def</name>
    <name evidence="5" type="ORF">ES692_11270</name>
</gene>
<organism evidence="5 6">
    <name type="scientific">Psychroserpens burtonensis</name>
    <dbReference type="NCBI Taxonomy" id="49278"/>
    <lineage>
        <taxon>Bacteria</taxon>
        <taxon>Pseudomonadati</taxon>
        <taxon>Bacteroidota</taxon>
        <taxon>Flavobacteriia</taxon>
        <taxon>Flavobacteriales</taxon>
        <taxon>Flavobacteriaceae</taxon>
        <taxon>Psychroserpens</taxon>
    </lineage>
</organism>